<keyword evidence="2" id="KW-1185">Reference proteome</keyword>
<gene>
    <name evidence="1" type="ORF">J2TS6_25830</name>
</gene>
<dbReference type="SUPFAM" id="SSF56601">
    <property type="entry name" value="beta-lactamase/transpeptidase-like"/>
    <property type="match status" value="1"/>
</dbReference>
<protein>
    <recommendedName>
        <fullName evidence="3">Beta-lactamase</fullName>
    </recommendedName>
</protein>
<dbReference type="RefSeq" id="WP_160043189.1">
    <property type="nucleotide sequence ID" value="NZ_BORQ01000003.1"/>
</dbReference>
<dbReference type="EMBL" id="BORQ01000003">
    <property type="protein sequence ID" value="GIO31442.1"/>
    <property type="molecule type" value="Genomic_DNA"/>
</dbReference>
<evidence type="ECO:0000313" key="2">
    <source>
        <dbReference type="Proteomes" id="UP000679779"/>
    </source>
</evidence>
<accession>A0A919XEU5</accession>
<dbReference type="AlphaFoldDB" id="A0A919XEU5"/>
<proteinExistence type="predicted"/>
<sequence length="80" mass="8841">MDQMYTPFKGEHDFAYGYGWIIQDTPFGKLVAHSGGIPGFASILLRFIDSGCSVHVLSNIMQDVSEIGKNLAAIVHEQNR</sequence>
<evidence type="ECO:0000313" key="1">
    <source>
        <dbReference type="EMBL" id="GIO31442.1"/>
    </source>
</evidence>
<dbReference type="Proteomes" id="UP000679779">
    <property type="component" value="Unassembled WGS sequence"/>
</dbReference>
<comment type="caution">
    <text evidence="1">The sequence shown here is derived from an EMBL/GenBank/DDBJ whole genome shotgun (WGS) entry which is preliminary data.</text>
</comment>
<dbReference type="InterPro" id="IPR012338">
    <property type="entry name" value="Beta-lactam/transpept-like"/>
</dbReference>
<organism evidence="1 2">
    <name type="scientific">Paenibacillus albilobatus</name>
    <dbReference type="NCBI Taxonomy" id="2716884"/>
    <lineage>
        <taxon>Bacteria</taxon>
        <taxon>Bacillati</taxon>
        <taxon>Bacillota</taxon>
        <taxon>Bacilli</taxon>
        <taxon>Bacillales</taxon>
        <taxon>Paenibacillaceae</taxon>
        <taxon>Paenibacillus</taxon>
    </lineage>
</organism>
<dbReference type="Gene3D" id="3.40.710.10">
    <property type="entry name" value="DD-peptidase/beta-lactamase superfamily"/>
    <property type="match status" value="1"/>
</dbReference>
<reference evidence="1" key="1">
    <citation type="submission" date="2021-03" db="EMBL/GenBank/DDBJ databases">
        <title>Antimicrobial resistance genes in bacteria isolated from Japanese honey, and their potential for conferring macrolide and lincosamide resistance in the American foulbrood pathogen Paenibacillus larvae.</title>
        <authorList>
            <person name="Okamoto M."/>
            <person name="Kumagai M."/>
            <person name="Kanamori H."/>
            <person name="Takamatsu D."/>
        </authorList>
    </citation>
    <scope>NUCLEOTIDE SEQUENCE</scope>
    <source>
        <strain evidence="1">J2TS6</strain>
    </source>
</reference>
<name>A0A919XEU5_9BACL</name>
<evidence type="ECO:0008006" key="3">
    <source>
        <dbReference type="Google" id="ProtNLM"/>
    </source>
</evidence>